<proteinExistence type="predicted"/>
<dbReference type="EMBL" id="JAMBOP010000009">
    <property type="protein sequence ID" value="MCM3736135.1"/>
    <property type="molecule type" value="Genomic_DNA"/>
</dbReference>
<organism evidence="1 2">
    <name type="scientific">Bacillus cytotoxicus</name>
    <dbReference type="NCBI Taxonomy" id="580165"/>
    <lineage>
        <taxon>Bacteria</taxon>
        <taxon>Bacillati</taxon>
        <taxon>Bacillota</taxon>
        <taxon>Bacilli</taxon>
        <taxon>Bacillales</taxon>
        <taxon>Bacillaceae</taxon>
        <taxon>Bacillus</taxon>
        <taxon>Bacillus cereus group</taxon>
    </lineage>
</organism>
<reference evidence="1" key="1">
    <citation type="submission" date="2022-05" db="EMBL/GenBank/DDBJ databases">
        <title>Comparative Genomics of Spacecraft Associated Microbes.</title>
        <authorList>
            <person name="Tran M.T."/>
            <person name="Wright A."/>
            <person name="Seuylemezian A."/>
            <person name="Eisen J."/>
            <person name="Coil D."/>
        </authorList>
    </citation>
    <scope>NUCLEOTIDE SEQUENCE</scope>
    <source>
        <strain evidence="1">FAIRING 10M-2.2</strain>
    </source>
</reference>
<evidence type="ECO:0000313" key="2">
    <source>
        <dbReference type="Proteomes" id="UP001202289"/>
    </source>
</evidence>
<name>A0ACC6A5H0_9BACI</name>
<protein>
    <submittedName>
        <fullName evidence="1">Cell wall-binding protein</fullName>
    </submittedName>
</protein>
<sequence length="752" mass="84072">MNGKETKRGKKILSVGIGKKVIPATAALGILFAMAPVGENKASAGIGAVVDIGITVLGAVANTYEALGVTPGDPAKGTHIDVYSENETYQAPSFTSGEFNISMYHTQGDSNFVKQVKVRYPNGRIENHQLKSGQQLKITDAGAIIDLNPNAANISEHDLLYITQAQLDEGKTGVAINQGQYAFVEKTSGKNPRFLGPLYKKYAGVWTPDWDVIVYNQDTLFNHIANKLSDEQKRLITLTSKPVSKEVLDNYVTNDPKARADFYDRLSDVLAERTNVIETGLVLDYIRLNDGKPYQIIPYKKGTNKVIVKTGSKYLSGKEGNELQYSDSLGDDEVFELVQVENNGSGSAQFRLNNKNGVSLVGDRNTSKFGTGEGFSSEIRFDDRNNNEIHNWLVEWYPGKENERQKYDGAQFVADEKDSTKLIAKDSSGNVIKNSWVNKDSKYHFADAEGALLKGWQDIKGKTYYFDPSTGELVTARHKGNDRIEGKFYTFDDSGALQRSVWSKSGYDGRSYSDASGALIEKGLQEIDGKIYYFEGTVVHKGELRLEDQNVILHFSDKGVLERVSNLNGKVIDSAINVKFDNKILAFNKDGSIVKTGINKNEKTLVYYSLEDGISYTGWKMIDGKNYYFTNGINDTFNDYKDIDGKRYYIHEDGSAKRAGFEKIDGKIYHFDNDGVAQTGWQTIDGKYYYFDEKGAAKTGWFQVGGGYRPIPLAYGYLWYCAREDGSLYADAWFKIDGKDYHFDQWGHKMPY</sequence>
<dbReference type="Proteomes" id="UP001202289">
    <property type="component" value="Unassembled WGS sequence"/>
</dbReference>
<gene>
    <name evidence="1" type="ORF">M3215_09930</name>
</gene>
<comment type="caution">
    <text evidence="1">The sequence shown here is derived from an EMBL/GenBank/DDBJ whole genome shotgun (WGS) entry which is preliminary data.</text>
</comment>
<keyword evidence="2" id="KW-1185">Reference proteome</keyword>
<evidence type="ECO:0000313" key="1">
    <source>
        <dbReference type="EMBL" id="MCM3736135.1"/>
    </source>
</evidence>
<accession>A0ACC6A5H0</accession>